<keyword evidence="2" id="KW-1185">Reference proteome</keyword>
<accession>A0A7C9N1T9</accession>
<dbReference type="EMBL" id="WXEW01000002">
    <property type="protein sequence ID" value="NAS21854.1"/>
    <property type="molecule type" value="Genomic_DNA"/>
</dbReference>
<dbReference type="RefSeq" id="WP_161479242.1">
    <property type="nucleotide sequence ID" value="NZ_WXEW01000002.1"/>
</dbReference>
<comment type="caution">
    <text evidence="1">The sequence shown here is derived from an EMBL/GenBank/DDBJ whole genome shotgun (WGS) entry which is preliminary data.</text>
</comment>
<dbReference type="AlphaFoldDB" id="A0A7C9N1T9"/>
<evidence type="ECO:0000313" key="2">
    <source>
        <dbReference type="Proteomes" id="UP000479526"/>
    </source>
</evidence>
<evidence type="ECO:0000313" key="1">
    <source>
        <dbReference type="EMBL" id="NAS21854.1"/>
    </source>
</evidence>
<protein>
    <submittedName>
        <fullName evidence="1">Uncharacterized protein</fullName>
    </submittedName>
</protein>
<organism evidence="1 2">
    <name type="scientific">Herbidospora solisilvae</name>
    <dbReference type="NCBI Taxonomy" id="2696284"/>
    <lineage>
        <taxon>Bacteria</taxon>
        <taxon>Bacillati</taxon>
        <taxon>Actinomycetota</taxon>
        <taxon>Actinomycetes</taxon>
        <taxon>Streptosporangiales</taxon>
        <taxon>Streptosporangiaceae</taxon>
        <taxon>Herbidospora</taxon>
    </lineage>
</organism>
<name>A0A7C9N1T9_9ACTN</name>
<proteinExistence type="predicted"/>
<gene>
    <name evidence="1" type="ORF">GT755_09175</name>
</gene>
<sequence>MANDRVNEMTDAAKTAAAKIEGAFHETAAKVAATVEEKMPEVREAAQKAVATMDQHIPDVVKDKVRGAGETVSAKAAEVTPAQFKDATDRLTAEAKKRPMLAVAAGVAALLVFRRMLRRKR</sequence>
<dbReference type="Proteomes" id="UP000479526">
    <property type="component" value="Unassembled WGS sequence"/>
</dbReference>
<reference evidence="1 2" key="1">
    <citation type="submission" date="2020-01" db="EMBL/GenBank/DDBJ databases">
        <title>Herbidospora sp. NEAU-GS84 nov., a novel actinomycete isolated from soil.</title>
        <authorList>
            <person name="Han L."/>
        </authorList>
    </citation>
    <scope>NUCLEOTIDE SEQUENCE [LARGE SCALE GENOMIC DNA]</scope>
    <source>
        <strain evidence="1 2">NEAU-GS84</strain>
    </source>
</reference>